<dbReference type="OrthoDB" id="9777830at2"/>
<name>A0A217EZ65_9SPHN</name>
<dbReference type="InterPro" id="IPR041698">
    <property type="entry name" value="Methyltransf_25"/>
</dbReference>
<accession>A0A217EZ65</accession>
<evidence type="ECO:0000313" key="3">
    <source>
        <dbReference type="Proteomes" id="UP000195807"/>
    </source>
</evidence>
<sequence length="75" mass="8319">MLDAKQLHPGDLVVDLCCGSGQNFADLQRRVGPYGRIIGVDISAGMLDVASVLVARKGWENFRSRSSQHFRRQFA</sequence>
<dbReference type="Pfam" id="PF13649">
    <property type="entry name" value="Methyltransf_25"/>
    <property type="match status" value="1"/>
</dbReference>
<geneLocation type="plasmid" evidence="3">
    <name>pcme4a9ii</name>
</geneLocation>
<evidence type="ECO:0000259" key="1">
    <source>
        <dbReference type="Pfam" id="PF13649"/>
    </source>
</evidence>
<dbReference type="InterPro" id="IPR029063">
    <property type="entry name" value="SAM-dependent_MTases_sf"/>
</dbReference>
<dbReference type="CDD" id="cd02440">
    <property type="entry name" value="AdoMet_MTases"/>
    <property type="match status" value="1"/>
</dbReference>
<keyword evidence="2" id="KW-0614">Plasmid</keyword>
<dbReference type="KEGG" id="cman:A9D14_19115"/>
<organism evidence="2 3">
    <name type="scientific">Croceicoccus marinus</name>
    <dbReference type="NCBI Taxonomy" id="450378"/>
    <lineage>
        <taxon>Bacteria</taxon>
        <taxon>Pseudomonadati</taxon>
        <taxon>Pseudomonadota</taxon>
        <taxon>Alphaproteobacteria</taxon>
        <taxon>Sphingomonadales</taxon>
        <taxon>Erythrobacteraceae</taxon>
        <taxon>Croceicoccus</taxon>
    </lineage>
</organism>
<dbReference type="SUPFAM" id="SSF53335">
    <property type="entry name" value="S-adenosyl-L-methionine-dependent methyltransferases"/>
    <property type="match status" value="1"/>
</dbReference>
<dbReference type="Gene3D" id="3.40.50.150">
    <property type="entry name" value="Vaccinia Virus protein VP39"/>
    <property type="match status" value="1"/>
</dbReference>
<reference evidence="2 3" key="1">
    <citation type="submission" date="2017-01" db="EMBL/GenBank/DDBJ databases">
        <title>Complete genome sequence of esterase-producing bacterium Croceicoccus marinus E4A9.</title>
        <authorList>
            <person name="Wu Y.-H."/>
            <person name="Cheng H."/>
            <person name="Xu L."/>
            <person name="Huo Y.-Y."/>
            <person name="Wang C.-S."/>
            <person name="Xu X.-W."/>
        </authorList>
    </citation>
    <scope>NUCLEOTIDE SEQUENCE [LARGE SCALE GENOMIC DNA]</scope>
    <source>
        <strain evidence="2 3">E4A9</strain>
        <plasmid evidence="3">Plasmid pcme4a9ii</plasmid>
    </source>
</reference>
<proteinExistence type="predicted"/>
<evidence type="ECO:0000313" key="2">
    <source>
        <dbReference type="EMBL" id="ARU18436.1"/>
    </source>
</evidence>
<dbReference type="AlphaFoldDB" id="A0A217EZ65"/>
<protein>
    <recommendedName>
        <fullName evidence="1">Methyltransferase domain-containing protein</fullName>
    </recommendedName>
</protein>
<feature type="domain" description="Methyltransferase" evidence="1">
    <location>
        <begin position="13"/>
        <end position="61"/>
    </location>
</feature>
<keyword evidence="3" id="KW-1185">Reference proteome</keyword>
<dbReference type="EMBL" id="CP019604">
    <property type="protein sequence ID" value="ARU18436.1"/>
    <property type="molecule type" value="Genomic_DNA"/>
</dbReference>
<gene>
    <name evidence="2" type="ORF">A9D14_19115</name>
</gene>
<dbReference type="Proteomes" id="UP000195807">
    <property type="component" value="Plasmid pCME4A9II"/>
</dbReference>